<evidence type="ECO:0000313" key="9">
    <source>
        <dbReference type="EMBL" id="MDI4647991.1"/>
    </source>
</evidence>
<evidence type="ECO:0000256" key="3">
    <source>
        <dbReference type="ARBA" id="ARBA00022475"/>
    </source>
</evidence>
<dbReference type="PROSITE" id="PS50928">
    <property type="entry name" value="ABC_TM1"/>
    <property type="match status" value="1"/>
</dbReference>
<feature type="transmembrane region" description="Helical" evidence="7">
    <location>
        <begin position="12"/>
        <end position="31"/>
    </location>
</feature>
<accession>A0ABT6TMC0</accession>
<feature type="transmembrane region" description="Helical" evidence="7">
    <location>
        <begin position="182"/>
        <end position="204"/>
    </location>
</feature>
<evidence type="ECO:0000259" key="8">
    <source>
        <dbReference type="PROSITE" id="PS50928"/>
    </source>
</evidence>
<dbReference type="CDD" id="cd06261">
    <property type="entry name" value="TM_PBP2"/>
    <property type="match status" value="1"/>
</dbReference>
<evidence type="ECO:0000256" key="5">
    <source>
        <dbReference type="ARBA" id="ARBA00022989"/>
    </source>
</evidence>
<evidence type="ECO:0000256" key="7">
    <source>
        <dbReference type="RuleBase" id="RU363032"/>
    </source>
</evidence>
<evidence type="ECO:0000256" key="6">
    <source>
        <dbReference type="ARBA" id="ARBA00023136"/>
    </source>
</evidence>
<keyword evidence="4 7" id="KW-0812">Transmembrane</keyword>
<dbReference type="Proteomes" id="UP001161691">
    <property type="component" value="Unassembled WGS sequence"/>
</dbReference>
<dbReference type="InterPro" id="IPR035906">
    <property type="entry name" value="MetI-like_sf"/>
</dbReference>
<reference evidence="9" key="1">
    <citation type="submission" date="2023-04" db="EMBL/GenBank/DDBJ databases">
        <title>Comparative genomic analysis of Cohnella hashimotonis sp. nov., isolated from the International Space Station.</title>
        <authorList>
            <person name="Venkateswaran K."/>
            <person name="Simpson A."/>
        </authorList>
    </citation>
    <scope>NUCLEOTIDE SEQUENCE</scope>
    <source>
        <strain evidence="9">F6_2S_P_1</strain>
    </source>
</reference>
<keyword evidence="2 7" id="KW-0813">Transport</keyword>
<dbReference type="SUPFAM" id="SSF161098">
    <property type="entry name" value="MetI-like"/>
    <property type="match status" value="1"/>
</dbReference>
<feature type="transmembrane region" description="Helical" evidence="7">
    <location>
        <begin position="109"/>
        <end position="129"/>
    </location>
</feature>
<evidence type="ECO:0000256" key="4">
    <source>
        <dbReference type="ARBA" id="ARBA00022692"/>
    </source>
</evidence>
<keyword evidence="5 7" id="KW-1133">Transmembrane helix</keyword>
<feature type="transmembrane region" description="Helical" evidence="7">
    <location>
        <begin position="78"/>
        <end position="97"/>
    </location>
</feature>
<organism evidence="9 10">
    <name type="scientific">Cohnella hashimotonis</name>
    <dbReference type="NCBI Taxonomy" id="2826895"/>
    <lineage>
        <taxon>Bacteria</taxon>
        <taxon>Bacillati</taxon>
        <taxon>Bacillota</taxon>
        <taxon>Bacilli</taxon>
        <taxon>Bacillales</taxon>
        <taxon>Paenibacillaceae</taxon>
        <taxon>Cohnella</taxon>
    </lineage>
</organism>
<dbReference type="PANTHER" id="PTHR43744">
    <property type="entry name" value="ABC TRANSPORTER PERMEASE PROTEIN MG189-RELATED-RELATED"/>
    <property type="match status" value="1"/>
</dbReference>
<protein>
    <submittedName>
        <fullName evidence="9">Carbohydrate ABC transporter permease</fullName>
    </submittedName>
</protein>
<gene>
    <name evidence="9" type="ORF">KB449_23775</name>
</gene>
<name>A0ABT6TMC0_9BACL</name>
<evidence type="ECO:0000256" key="2">
    <source>
        <dbReference type="ARBA" id="ARBA00022448"/>
    </source>
</evidence>
<comment type="subcellular location">
    <subcellularLocation>
        <location evidence="1 7">Cell membrane</location>
        <topology evidence="1 7">Multi-pass membrane protein</topology>
    </subcellularLocation>
</comment>
<comment type="caution">
    <text evidence="9">The sequence shown here is derived from an EMBL/GenBank/DDBJ whole genome shotgun (WGS) entry which is preliminary data.</text>
</comment>
<feature type="transmembrane region" description="Helical" evidence="7">
    <location>
        <begin position="141"/>
        <end position="161"/>
    </location>
</feature>
<feature type="domain" description="ABC transmembrane type-1" evidence="8">
    <location>
        <begin position="74"/>
        <end position="280"/>
    </location>
</feature>
<evidence type="ECO:0000313" key="10">
    <source>
        <dbReference type="Proteomes" id="UP001161691"/>
    </source>
</evidence>
<keyword evidence="6 7" id="KW-0472">Membrane</keyword>
<dbReference type="Pfam" id="PF00528">
    <property type="entry name" value="BPD_transp_1"/>
    <property type="match status" value="1"/>
</dbReference>
<proteinExistence type="inferred from homology"/>
<dbReference type="PANTHER" id="PTHR43744:SF9">
    <property type="entry name" value="POLYGALACTURONAN_RHAMNOGALACTURONAN TRANSPORT SYSTEM PERMEASE PROTEIN YTCP"/>
    <property type="match status" value="1"/>
</dbReference>
<dbReference type="Gene3D" id="1.10.3720.10">
    <property type="entry name" value="MetI-like"/>
    <property type="match status" value="1"/>
</dbReference>
<dbReference type="EMBL" id="JAGRPV010000001">
    <property type="protein sequence ID" value="MDI4647991.1"/>
    <property type="molecule type" value="Genomic_DNA"/>
</dbReference>
<keyword evidence="10" id="KW-1185">Reference proteome</keyword>
<feature type="transmembrane region" description="Helical" evidence="7">
    <location>
        <begin position="258"/>
        <end position="279"/>
    </location>
</feature>
<comment type="similarity">
    <text evidence="7">Belongs to the binding-protein-dependent transport system permease family.</text>
</comment>
<evidence type="ECO:0000256" key="1">
    <source>
        <dbReference type="ARBA" id="ARBA00004651"/>
    </source>
</evidence>
<dbReference type="RefSeq" id="WP_282910729.1">
    <property type="nucleotide sequence ID" value="NZ_JAGRPV010000001.1"/>
</dbReference>
<keyword evidence="3" id="KW-1003">Cell membrane</keyword>
<sequence>MNLKSPGEKAVDAVLYAVIGTVLLMVLYPFVHVLSVSFSDRGEALRYGFHFFPRSFSLEAYEQVFQARNIWVGYENTLFRMIVGTAASLLVTILAAYPLSRPYFPYKRAFTLVILFTMLFDGGIIPTYLLLRDLELINTRGVYVVLHMASAFHVLVMMSFFRTIPKELEESARIDGAGEMRTLLQIMLPLTVPVLVTLTLWNLVMHMNQFSDNLLYVTDRGKFVLQYVLQEILIQDRQDSFASLTQTQEPPAPESLKMASIMVAITPLLVIYPFLLKYFEKGTMVGSVKG</sequence>
<dbReference type="InterPro" id="IPR000515">
    <property type="entry name" value="MetI-like"/>
</dbReference>